<proteinExistence type="predicted"/>
<gene>
    <name evidence="1" type="ORF">GCM10011349_24020</name>
</gene>
<evidence type="ECO:0000313" key="2">
    <source>
        <dbReference type="Proteomes" id="UP000605099"/>
    </source>
</evidence>
<dbReference type="Proteomes" id="UP000605099">
    <property type="component" value="Unassembled WGS sequence"/>
</dbReference>
<sequence>MGCALEATQQDARSAGTVDDVELICRAAYSPFHFKKGKIQASIIKANDLFAGTLSVWRASEKANCSVQDVAGICAALAPKENTTELRALTAQRIRAAARPDIGGRLFCVVDETDTDDQGGSHPAHAHIKVCSGVLAGAVDTNDPKFQIAKSELAFLLRQSDAKVVSAPTPPVS</sequence>
<evidence type="ECO:0000313" key="1">
    <source>
        <dbReference type="EMBL" id="GGN51448.1"/>
    </source>
</evidence>
<keyword evidence="2" id="KW-1185">Reference proteome</keyword>
<comment type="caution">
    <text evidence="1">The sequence shown here is derived from an EMBL/GenBank/DDBJ whole genome shotgun (WGS) entry which is preliminary data.</text>
</comment>
<dbReference type="EMBL" id="BMLK01000010">
    <property type="protein sequence ID" value="GGN51448.1"/>
    <property type="molecule type" value="Genomic_DNA"/>
</dbReference>
<accession>A0ABQ2JRC8</accession>
<organism evidence="1 2">
    <name type="scientific">Novosphingobium indicum</name>
    <dbReference type="NCBI Taxonomy" id="462949"/>
    <lineage>
        <taxon>Bacteria</taxon>
        <taxon>Pseudomonadati</taxon>
        <taxon>Pseudomonadota</taxon>
        <taxon>Alphaproteobacteria</taxon>
        <taxon>Sphingomonadales</taxon>
        <taxon>Sphingomonadaceae</taxon>
        <taxon>Novosphingobium</taxon>
    </lineage>
</organism>
<protein>
    <submittedName>
        <fullName evidence="1">Uncharacterized protein</fullName>
    </submittedName>
</protein>
<name>A0ABQ2JRC8_9SPHN</name>
<reference evidence="2" key="1">
    <citation type="journal article" date="2019" name="Int. J. Syst. Evol. Microbiol.">
        <title>The Global Catalogue of Microorganisms (GCM) 10K type strain sequencing project: providing services to taxonomists for standard genome sequencing and annotation.</title>
        <authorList>
            <consortium name="The Broad Institute Genomics Platform"/>
            <consortium name="The Broad Institute Genome Sequencing Center for Infectious Disease"/>
            <person name="Wu L."/>
            <person name="Ma J."/>
        </authorList>
    </citation>
    <scope>NUCLEOTIDE SEQUENCE [LARGE SCALE GENOMIC DNA]</scope>
    <source>
        <strain evidence="2">CGMCC 1.6784</strain>
    </source>
</reference>